<accession>A0AAN0KA84</accession>
<sequence>MNNPRWRRCLMLLLTTQIEGVDAVDHGVTGGMLTTTQEVGLVCATLILPGKTAVVEVAR</sequence>
<dbReference type="KEGG" id="parl:PEC302110_16360"/>
<proteinExistence type="predicted"/>
<organism evidence="1 2">
    <name type="scientific">Pectobacterium araliae</name>
    <dbReference type="NCBI Taxonomy" id="3073862"/>
    <lineage>
        <taxon>Bacteria</taxon>
        <taxon>Pseudomonadati</taxon>
        <taxon>Pseudomonadota</taxon>
        <taxon>Gammaproteobacteria</taxon>
        <taxon>Enterobacterales</taxon>
        <taxon>Pectobacteriaceae</taxon>
        <taxon>Pectobacterium</taxon>
    </lineage>
</organism>
<name>A0AAN0KA84_9GAMM</name>
<protein>
    <submittedName>
        <fullName evidence="1">Uncharacterized protein</fullName>
    </submittedName>
</protein>
<evidence type="ECO:0000313" key="2">
    <source>
        <dbReference type="Proteomes" id="UP001377830"/>
    </source>
</evidence>
<keyword evidence="2" id="KW-1185">Reference proteome</keyword>
<dbReference type="RefSeq" id="WP_261849882.1">
    <property type="nucleotide sequence ID" value="NZ_AP028908.1"/>
</dbReference>
<dbReference type="Proteomes" id="UP001377830">
    <property type="component" value="Chromosome"/>
</dbReference>
<reference evidence="2" key="1">
    <citation type="journal article" date="2024" name="Int. J. Syst. Evol. Microbiol.">
        <title>Pectobacterium araliae sp. nov., a pathogen causing bacterial soft rot of Japanese angelica tree in Japan.</title>
        <authorList>
            <person name="Sawada H."/>
            <person name="Someya N."/>
            <person name="Morohoshi T."/>
            <person name="Ono M."/>
            <person name="Satou M."/>
        </authorList>
    </citation>
    <scope>NUCLEOTIDE SEQUENCE [LARGE SCALE GENOMIC DNA]</scope>
    <source>
        <strain evidence="2">MAFF 302110</strain>
    </source>
</reference>
<evidence type="ECO:0000313" key="1">
    <source>
        <dbReference type="EMBL" id="BES84539.1"/>
    </source>
</evidence>
<gene>
    <name evidence="1" type="ORF">PEC302110_16360</name>
</gene>
<dbReference type="AlphaFoldDB" id="A0AAN0KA84"/>
<dbReference type="EMBL" id="AP028908">
    <property type="protein sequence ID" value="BES84539.1"/>
    <property type="molecule type" value="Genomic_DNA"/>
</dbReference>